<dbReference type="Proteomes" id="UP000515153">
    <property type="component" value="Unplaced"/>
</dbReference>
<reference evidence="4" key="2">
    <citation type="submission" date="2019-10" db="EMBL/GenBank/DDBJ databases">
        <authorList>
            <consortium name="NCBI Genome Project"/>
        </authorList>
    </citation>
    <scope>NUCLEOTIDE SEQUENCE</scope>
    <source>
        <strain evidence="4">NI907</strain>
    </source>
</reference>
<protein>
    <recommendedName>
        <fullName evidence="1">Vacuolar ATPase assembly protein VMA22</fullName>
    </recommendedName>
</protein>
<name>A0A6P8ARH2_PYRGI</name>
<feature type="region of interest" description="Disordered" evidence="2">
    <location>
        <begin position="195"/>
        <end position="222"/>
    </location>
</feature>
<accession>A0A6P8ARH2</accession>
<evidence type="ECO:0000313" key="4">
    <source>
        <dbReference type="RefSeq" id="XP_030977511.1"/>
    </source>
</evidence>
<reference evidence="4" key="3">
    <citation type="submission" date="2025-08" db="UniProtKB">
        <authorList>
            <consortium name="RefSeq"/>
        </authorList>
    </citation>
    <scope>IDENTIFICATION</scope>
    <source>
        <strain evidence="4">NI907</strain>
    </source>
</reference>
<reference evidence="4" key="1">
    <citation type="journal article" date="2019" name="Mol. Biol. Evol.">
        <title>Blast fungal genomes show frequent chromosomal changes, gene gains and losses, and effector gene turnover.</title>
        <authorList>
            <person name="Gomez Luciano L.B."/>
            <person name="Jason Tsai I."/>
            <person name="Chuma I."/>
            <person name="Tosa Y."/>
            <person name="Chen Y.H."/>
            <person name="Li J.Y."/>
            <person name="Li M.Y."/>
            <person name="Jade Lu M.Y."/>
            <person name="Nakayashiki H."/>
            <person name="Li W.H."/>
        </authorList>
    </citation>
    <scope>NUCLEOTIDE SEQUENCE</scope>
    <source>
        <strain evidence="4">NI907</strain>
    </source>
</reference>
<keyword evidence="3" id="KW-1185">Reference proteome</keyword>
<dbReference type="RefSeq" id="XP_030977511.1">
    <property type="nucleotide sequence ID" value="XM_031129960.1"/>
</dbReference>
<dbReference type="GO" id="GO:0051082">
    <property type="term" value="F:unfolded protein binding"/>
    <property type="evidence" value="ECO:0007669"/>
    <property type="project" value="TreeGrafter"/>
</dbReference>
<dbReference type="GeneID" id="41964868"/>
<dbReference type="GO" id="GO:0070072">
    <property type="term" value="P:vacuolar proton-transporting V-type ATPase complex assembly"/>
    <property type="evidence" value="ECO:0007669"/>
    <property type="project" value="InterPro"/>
</dbReference>
<dbReference type="PANTHER" id="PTHR31996:SF2">
    <property type="entry name" value="COILED-COIL DOMAIN-CONTAINING PROTEIN 115"/>
    <property type="match status" value="1"/>
</dbReference>
<evidence type="ECO:0000256" key="2">
    <source>
        <dbReference type="SAM" id="MobiDB-lite"/>
    </source>
</evidence>
<feature type="compositionally biased region" description="Basic and acidic residues" evidence="2">
    <location>
        <begin position="200"/>
        <end position="210"/>
    </location>
</feature>
<dbReference type="AlphaFoldDB" id="A0A6P8ARH2"/>
<organism evidence="3 4">
    <name type="scientific">Pyricularia grisea</name>
    <name type="common">Crabgrass-specific blast fungus</name>
    <name type="synonym">Magnaporthe grisea</name>
    <dbReference type="NCBI Taxonomy" id="148305"/>
    <lineage>
        <taxon>Eukaryota</taxon>
        <taxon>Fungi</taxon>
        <taxon>Dikarya</taxon>
        <taxon>Ascomycota</taxon>
        <taxon>Pezizomycotina</taxon>
        <taxon>Sordariomycetes</taxon>
        <taxon>Sordariomycetidae</taxon>
        <taxon>Magnaporthales</taxon>
        <taxon>Pyriculariaceae</taxon>
        <taxon>Pyricularia</taxon>
    </lineage>
</organism>
<dbReference type="InterPro" id="IPR040357">
    <property type="entry name" value="Vma22/CCDC115"/>
</dbReference>
<evidence type="ECO:0000256" key="1">
    <source>
        <dbReference type="ARBA" id="ARBA00093634"/>
    </source>
</evidence>
<dbReference type="PANTHER" id="PTHR31996">
    <property type="entry name" value="COILED-COIL DOMAIN-CONTAINING PROTEIN 115"/>
    <property type="match status" value="1"/>
</dbReference>
<sequence>MDLEIDNLLERYLGLLDEYTKLRETLATTQRLMYQNIARANFSAERGMRYGPNHFDERMQAVRKLRVVDDGPGSSPPGDASSPRFVVSEPDSTAPAAPAPETPAKAGDDDGRAAEGAGSEGAQPDAETTRESTDGKTAPARPKDPLRWFGLFTPAPLRSAQGQAVQLVEEIVPRLATVAAEMAAVEIEVRRARKKRAKAAAREARDEPEVRQPASGPGLAVA</sequence>
<dbReference type="Pfam" id="PF21730">
    <property type="entry name" value="Vma22_CCDC115"/>
    <property type="match status" value="1"/>
</dbReference>
<proteinExistence type="predicted"/>
<gene>
    <name evidence="4" type="ORF">PgNI_09979</name>
</gene>
<dbReference type="KEGG" id="pgri:PgNI_09979"/>
<dbReference type="GO" id="GO:1990871">
    <property type="term" value="C:Vma12-Vma22 assembly complex"/>
    <property type="evidence" value="ECO:0007669"/>
    <property type="project" value="TreeGrafter"/>
</dbReference>
<feature type="region of interest" description="Disordered" evidence="2">
    <location>
        <begin position="68"/>
        <end position="146"/>
    </location>
</feature>
<evidence type="ECO:0000313" key="3">
    <source>
        <dbReference type="Proteomes" id="UP000515153"/>
    </source>
</evidence>
<feature type="compositionally biased region" description="Low complexity" evidence="2">
    <location>
        <begin position="70"/>
        <end position="96"/>
    </location>
</feature>